<accession>A0AAW0DR04</accession>
<dbReference type="SMART" id="SM00220">
    <property type="entry name" value="S_TKc"/>
    <property type="match status" value="1"/>
</dbReference>
<dbReference type="Proteomes" id="UP001362999">
    <property type="component" value="Unassembled WGS sequence"/>
</dbReference>
<dbReference type="EMBL" id="JAWWNJ010000006">
    <property type="protein sequence ID" value="KAK7053594.1"/>
    <property type="molecule type" value="Genomic_DNA"/>
</dbReference>
<protein>
    <submittedName>
        <fullName evidence="2">Kinase domain-containing protein</fullName>
    </submittedName>
</protein>
<dbReference type="SUPFAM" id="SSF56112">
    <property type="entry name" value="Protein kinase-like (PK-like)"/>
    <property type="match status" value="1"/>
</dbReference>
<reference evidence="2 3" key="1">
    <citation type="journal article" date="2024" name="J Genomics">
        <title>Draft genome sequencing and assembly of Favolaschia claudopus CIRM-BRFM 2984 isolated from oak limbs.</title>
        <authorList>
            <person name="Navarro D."/>
            <person name="Drula E."/>
            <person name="Chaduli D."/>
            <person name="Cazenave R."/>
            <person name="Ahrendt S."/>
            <person name="Wang J."/>
            <person name="Lipzen A."/>
            <person name="Daum C."/>
            <person name="Barry K."/>
            <person name="Grigoriev I.V."/>
            <person name="Favel A."/>
            <person name="Rosso M.N."/>
            <person name="Martin F."/>
        </authorList>
    </citation>
    <scope>NUCLEOTIDE SEQUENCE [LARGE SCALE GENOMIC DNA]</scope>
    <source>
        <strain evidence="2 3">CIRM-BRFM 2984</strain>
    </source>
</reference>
<dbReference type="GO" id="GO:0005524">
    <property type="term" value="F:ATP binding"/>
    <property type="evidence" value="ECO:0007669"/>
    <property type="project" value="InterPro"/>
</dbReference>
<name>A0AAW0DR04_9AGAR</name>
<dbReference type="PROSITE" id="PS50011">
    <property type="entry name" value="PROTEIN_KINASE_DOM"/>
    <property type="match status" value="1"/>
</dbReference>
<gene>
    <name evidence="2" type="ORF">R3P38DRAFT_3170932</name>
</gene>
<sequence>MNSRPPGISEGELRWLRRRHALLQHGYRLRPKFDPDFASRYPALDEKGKDECHVTYFRSYIMDAVRKSDDTKVQLKAISAKVHPHEVEIAQLFSSPPHIGDPRNHCIPIIEVLPDSEDPDGQIIVMPMLAPFTKPSFETVGEIIACWRQIFEGIHYMHENFVAHRDCGINNIMLDPTSLFPDGFHPVHKFMDASYQGFARYITRTECWPRYYIIDFGLSRSYDPADGPPAEDIILGGDKSPPEHARRVGTCNPFPTDIYFLGNLLRKQFLYPDGRLYRSLRFLKPLVKEMTQKDPSLRPTIGEVIEQFDRITSKLGPWQLHAAGQRDYDFRTSLNRPVPQRFRRIRNTFNKVPALPPYTPPTILPLSPEMRVFYTQTRKSDERQ</sequence>
<dbReference type="AlphaFoldDB" id="A0AAW0DR04"/>
<dbReference type="GO" id="GO:0004672">
    <property type="term" value="F:protein kinase activity"/>
    <property type="evidence" value="ECO:0007669"/>
    <property type="project" value="InterPro"/>
</dbReference>
<keyword evidence="2" id="KW-0418">Kinase</keyword>
<evidence type="ECO:0000313" key="2">
    <source>
        <dbReference type="EMBL" id="KAK7053594.1"/>
    </source>
</evidence>
<comment type="caution">
    <text evidence="2">The sequence shown here is derived from an EMBL/GenBank/DDBJ whole genome shotgun (WGS) entry which is preliminary data.</text>
</comment>
<evidence type="ECO:0000313" key="3">
    <source>
        <dbReference type="Proteomes" id="UP001362999"/>
    </source>
</evidence>
<evidence type="ECO:0000259" key="1">
    <source>
        <dbReference type="PROSITE" id="PS50011"/>
    </source>
</evidence>
<keyword evidence="3" id="KW-1185">Reference proteome</keyword>
<keyword evidence="2" id="KW-0808">Transferase</keyword>
<dbReference type="Gene3D" id="1.10.510.10">
    <property type="entry name" value="Transferase(Phosphotransferase) domain 1"/>
    <property type="match status" value="1"/>
</dbReference>
<proteinExistence type="predicted"/>
<dbReference type="InterPro" id="IPR011009">
    <property type="entry name" value="Kinase-like_dom_sf"/>
</dbReference>
<feature type="domain" description="Protein kinase" evidence="1">
    <location>
        <begin position="1"/>
        <end position="384"/>
    </location>
</feature>
<dbReference type="InterPro" id="IPR000719">
    <property type="entry name" value="Prot_kinase_dom"/>
</dbReference>
<organism evidence="2 3">
    <name type="scientific">Favolaschia claudopus</name>
    <dbReference type="NCBI Taxonomy" id="2862362"/>
    <lineage>
        <taxon>Eukaryota</taxon>
        <taxon>Fungi</taxon>
        <taxon>Dikarya</taxon>
        <taxon>Basidiomycota</taxon>
        <taxon>Agaricomycotina</taxon>
        <taxon>Agaricomycetes</taxon>
        <taxon>Agaricomycetidae</taxon>
        <taxon>Agaricales</taxon>
        <taxon>Marasmiineae</taxon>
        <taxon>Mycenaceae</taxon>
        <taxon>Favolaschia</taxon>
    </lineage>
</organism>